<gene>
    <name evidence="3" type="ORF">O181_019321</name>
</gene>
<dbReference type="InterPro" id="IPR057670">
    <property type="entry name" value="SH3_retrovirus"/>
</dbReference>
<keyword evidence="4" id="KW-1185">Reference proteome</keyword>
<feature type="domain" description="Retroviral polymerase SH3-like" evidence="2">
    <location>
        <begin position="28"/>
        <end position="87"/>
    </location>
</feature>
<dbReference type="Proteomes" id="UP000765509">
    <property type="component" value="Unassembled WGS sequence"/>
</dbReference>
<proteinExistence type="predicted"/>
<organism evidence="3 4">
    <name type="scientific">Austropuccinia psidii MF-1</name>
    <dbReference type="NCBI Taxonomy" id="1389203"/>
    <lineage>
        <taxon>Eukaryota</taxon>
        <taxon>Fungi</taxon>
        <taxon>Dikarya</taxon>
        <taxon>Basidiomycota</taxon>
        <taxon>Pucciniomycotina</taxon>
        <taxon>Pucciniomycetes</taxon>
        <taxon>Pucciniales</taxon>
        <taxon>Sphaerophragmiaceae</taxon>
        <taxon>Austropuccinia</taxon>
    </lineage>
</organism>
<evidence type="ECO:0000313" key="4">
    <source>
        <dbReference type="Proteomes" id="UP000765509"/>
    </source>
</evidence>
<evidence type="ECO:0000313" key="3">
    <source>
        <dbReference type="EMBL" id="MBW0479606.1"/>
    </source>
</evidence>
<dbReference type="OrthoDB" id="3053679at2759"/>
<reference evidence="3" key="1">
    <citation type="submission" date="2021-03" db="EMBL/GenBank/DDBJ databases">
        <title>Draft genome sequence of rust myrtle Austropuccinia psidii MF-1, a brazilian biotype.</title>
        <authorList>
            <person name="Quecine M.C."/>
            <person name="Pachon D.M.R."/>
            <person name="Bonatelli M.L."/>
            <person name="Correr F.H."/>
            <person name="Franceschini L.M."/>
            <person name="Leite T.F."/>
            <person name="Margarido G.R.A."/>
            <person name="Almeida C.A."/>
            <person name="Ferrarezi J.A."/>
            <person name="Labate C.A."/>
        </authorList>
    </citation>
    <scope>NUCLEOTIDE SEQUENCE</scope>
    <source>
        <strain evidence="3">MF-1</strain>
    </source>
</reference>
<protein>
    <recommendedName>
        <fullName evidence="2">Retroviral polymerase SH3-like domain-containing protein</fullName>
    </recommendedName>
</protein>
<name>A0A9Q3GTR4_9BASI</name>
<dbReference type="AlphaFoldDB" id="A0A9Q3GTR4"/>
<sequence>MAKRDKKTPYELWHEIALPISNLGPFGCKTWVRIPDSARTGKFDAVSWEGIMLGYANQVSAYWILRVADKSVVISRHIKFDESIFPSLAVNLPSVPIEFPYFIFLSENEKISLEADTGDLTPNSTSKEDLSHDSLE</sequence>
<evidence type="ECO:0000256" key="1">
    <source>
        <dbReference type="SAM" id="MobiDB-lite"/>
    </source>
</evidence>
<dbReference type="Pfam" id="PF25597">
    <property type="entry name" value="SH3_retrovirus"/>
    <property type="match status" value="1"/>
</dbReference>
<comment type="caution">
    <text evidence="3">The sequence shown here is derived from an EMBL/GenBank/DDBJ whole genome shotgun (WGS) entry which is preliminary data.</text>
</comment>
<evidence type="ECO:0000259" key="2">
    <source>
        <dbReference type="Pfam" id="PF25597"/>
    </source>
</evidence>
<feature type="compositionally biased region" description="Basic and acidic residues" evidence="1">
    <location>
        <begin position="126"/>
        <end position="136"/>
    </location>
</feature>
<dbReference type="EMBL" id="AVOT02005653">
    <property type="protein sequence ID" value="MBW0479606.1"/>
    <property type="molecule type" value="Genomic_DNA"/>
</dbReference>
<feature type="region of interest" description="Disordered" evidence="1">
    <location>
        <begin position="116"/>
        <end position="136"/>
    </location>
</feature>
<accession>A0A9Q3GTR4</accession>